<evidence type="ECO:0000313" key="5">
    <source>
        <dbReference type="Proteomes" id="UP000284120"/>
    </source>
</evidence>
<evidence type="ECO:0000259" key="3">
    <source>
        <dbReference type="PROSITE" id="PS50110"/>
    </source>
</evidence>
<dbReference type="InterPro" id="IPR011006">
    <property type="entry name" value="CheY-like_superfamily"/>
</dbReference>
<protein>
    <submittedName>
        <fullName evidence="4">Response regulator</fullName>
    </submittedName>
</protein>
<evidence type="ECO:0000256" key="2">
    <source>
        <dbReference type="PROSITE-ProRule" id="PRU00169"/>
    </source>
</evidence>
<dbReference type="PROSITE" id="PS50110">
    <property type="entry name" value="RESPONSE_REGULATORY"/>
    <property type="match status" value="1"/>
</dbReference>
<gene>
    <name evidence="4" type="ORF">DPV69_03560</name>
</gene>
<evidence type="ECO:0000313" key="4">
    <source>
        <dbReference type="EMBL" id="RWU10430.1"/>
    </source>
</evidence>
<dbReference type="GO" id="GO:0000160">
    <property type="term" value="P:phosphorelay signal transduction system"/>
    <property type="evidence" value="ECO:0007669"/>
    <property type="project" value="InterPro"/>
</dbReference>
<dbReference type="EMBL" id="SAYW01000001">
    <property type="protein sequence ID" value="RWU10430.1"/>
    <property type="molecule type" value="Genomic_DNA"/>
</dbReference>
<dbReference type="PANTHER" id="PTHR44591:SF3">
    <property type="entry name" value="RESPONSE REGULATORY DOMAIN-CONTAINING PROTEIN"/>
    <property type="match status" value="1"/>
</dbReference>
<keyword evidence="1 2" id="KW-0597">Phosphoprotein</keyword>
<dbReference type="AlphaFoldDB" id="A0A443Z1T0"/>
<dbReference type="PANTHER" id="PTHR44591">
    <property type="entry name" value="STRESS RESPONSE REGULATOR PROTEIN 1"/>
    <property type="match status" value="1"/>
</dbReference>
<evidence type="ECO:0000256" key="1">
    <source>
        <dbReference type="ARBA" id="ARBA00022553"/>
    </source>
</evidence>
<proteinExistence type="predicted"/>
<feature type="modified residue" description="4-aspartylphosphate" evidence="2">
    <location>
        <position position="57"/>
    </location>
</feature>
<reference evidence="4 5" key="1">
    <citation type="submission" date="2018-06" db="EMBL/GenBank/DDBJ databases">
        <title>Pedobacter endophyticus sp. nov., an endophytic bacterium isolated from a leaf of Triticum aestivum.</title>
        <authorList>
            <person name="Zhang L."/>
        </authorList>
    </citation>
    <scope>NUCLEOTIDE SEQUENCE [LARGE SCALE GENOMIC DNA]</scope>
    <source>
        <strain evidence="4 5">CM134L-2</strain>
    </source>
</reference>
<accession>A0A443Z1T0</accession>
<dbReference type="InterPro" id="IPR001789">
    <property type="entry name" value="Sig_transdc_resp-reg_receiver"/>
</dbReference>
<organism evidence="4 5">
    <name type="scientific">Pedobacter chitinilyticus</name>
    <dbReference type="NCBI Taxonomy" id="2233776"/>
    <lineage>
        <taxon>Bacteria</taxon>
        <taxon>Pseudomonadati</taxon>
        <taxon>Bacteroidota</taxon>
        <taxon>Sphingobacteriia</taxon>
        <taxon>Sphingobacteriales</taxon>
        <taxon>Sphingobacteriaceae</taxon>
        <taxon>Pedobacter</taxon>
    </lineage>
</organism>
<sequence length="126" mass="14727">METTDKKCVYVLEDNSNIADIIEFLLVEELYEVKVCKNVNTFWKEMREHTPDMIVLDVILPDGNGLDICTKLKRDVRTHHIPVMMMSANNHLSKVKSKCEAESYINKPFDLNDFMQRVDYYSHVAL</sequence>
<dbReference type="SUPFAM" id="SSF52172">
    <property type="entry name" value="CheY-like"/>
    <property type="match status" value="1"/>
</dbReference>
<feature type="domain" description="Response regulatory" evidence="3">
    <location>
        <begin position="8"/>
        <end position="122"/>
    </location>
</feature>
<dbReference type="Proteomes" id="UP000284120">
    <property type="component" value="Unassembled WGS sequence"/>
</dbReference>
<dbReference type="OrthoDB" id="5432534at2"/>
<keyword evidence="5" id="KW-1185">Reference proteome</keyword>
<name>A0A443Z1T0_9SPHI</name>
<dbReference type="InterPro" id="IPR050595">
    <property type="entry name" value="Bact_response_regulator"/>
</dbReference>
<dbReference type="SMART" id="SM00448">
    <property type="entry name" value="REC"/>
    <property type="match status" value="1"/>
</dbReference>
<dbReference type="RefSeq" id="WP_113645925.1">
    <property type="nucleotide sequence ID" value="NZ_QMHN01000001.1"/>
</dbReference>
<comment type="caution">
    <text evidence="4">The sequence shown here is derived from an EMBL/GenBank/DDBJ whole genome shotgun (WGS) entry which is preliminary data.</text>
</comment>
<dbReference type="Gene3D" id="3.40.50.2300">
    <property type="match status" value="1"/>
</dbReference>
<dbReference type="Pfam" id="PF00072">
    <property type="entry name" value="Response_reg"/>
    <property type="match status" value="1"/>
</dbReference>